<feature type="transmembrane region" description="Helical" evidence="7">
    <location>
        <begin position="143"/>
        <end position="166"/>
    </location>
</feature>
<keyword evidence="4 7" id="KW-0472">Membrane</keyword>
<dbReference type="PANTHER" id="PTHR42718:SF49">
    <property type="entry name" value="EXPORT PROTEIN"/>
    <property type="match status" value="1"/>
</dbReference>
<evidence type="ECO:0000256" key="7">
    <source>
        <dbReference type="SAM" id="Phobius"/>
    </source>
</evidence>
<comment type="subcellular location">
    <subcellularLocation>
        <location evidence="1">Cell membrane</location>
        <topology evidence="1">Multi-pass membrane protein</topology>
    </subcellularLocation>
</comment>
<name>A0A2N8PQM9_STRNR</name>
<dbReference type="AlphaFoldDB" id="A0A2N8PQM9"/>
<accession>A0A2N8PQM9</accession>
<feature type="compositionally biased region" description="Low complexity" evidence="6">
    <location>
        <begin position="538"/>
        <end position="552"/>
    </location>
</feature>
<keyword evidence="10" id="KW-1185">Reference proteome</keyword>
<feature type="transmembrane region" description="Helical" evidence="7">
    <location>
        <begin position="305"/>
        <end position="326"/>
    </location>
</feature>
<protein>
    <recommendedName>
        <fullName evidence="8">Major facilitator superfamily (MFS) profile domain-containing protein</fullName>
    </recommendedName>
</protein>
<gene>
    <name evidence="9" type="ORF">AOB60_17145</name>
</gene>
<dbReference type="Gene3D" id="1.20.1250.20">
    <property type="entry name" value="MFS general substrate transporter like domains"/>
    <property type="match status" value="2"/>
</dbReference>
<feature type="transmembrane region" description="Helical" evidence="7">
    <location>
        <begin position="364"/>
        <end position="393"/>
    </location>
</feature>
<reference evidence="10" key="1">
    <citation type="submission" date="2015-09" db="EMBL/GenBank/DDBJ databases">
        <authorList>
            <person name="Graham D.E."/>
            <person name="Mahan K.M."/>
            <person name="Klingeman D.M."/>
            <person name="Fida T."/>
            <person name="Giannone R.J."/>
            <person name="Hettich R.L."/>
            <person name="Parry R.J."/>
            <person name="Spain J.C."/>
        </authorList>
    </citation>
    <scope>NUCLEOTIDE SEQUENCE [LARGE SCALE GENOMIC DNA]</scope>
    <source>
        <strain evidence="10">JCM 4701</strain>
    </source>
</reference>
<evidence type="ECO:0000256" key="4">
    <source>
        <dbReference type="ARBA" id="ARBA00023136"/>
    </source>
</evidence>
<sequence length="552" mass="55328">MGRTSGRGGRGGRGPRPAVTVVAVLLTLVILPTSVTGSGVALPHIGRDTGAPLDTLQWVVHAYNLAFACAMLACGSLADLLGRRRLFAAGAALFAGASLASAAGVGVLLLDVLRALAGVGAAALLTSGSSILATAFEGAARTRVFAAVGIATGGGLALGATVAGTLADTVGWRWFFAAHGVLMVVVLCAVPGMPESRRADASGLDVPGTAAFVGGLFLVMLGMVEGPQWGWGSPWVLGMLAGAVLLAVVFVRVERRSRHPMVDLGLLRNRRFLALCLIPVAVSCSFVILLPLLPNYLTVVDGMTSRAAGGVLLLMTAPVLLAPPLAGRLIARGLSQRAVFTLSLACLTLGVAGLAVVLRPGAGAGALAAPLLILGVGLGLNFGLVDGAVLTVVAPDATGTAAGLLNTLRLGSEAVAIAAAGAALTGLTRLQLHDGLPRFPAYREGATALANSVNAGDLSGPATEVPAAVRPGFTAFAAQGFSTAWQFVLGVAAVLCAVLWLVIHRMLAPVAEVPPGPVPADPRTDDRADPGTDLRTEPGAATAGGRPAGRAG</sequence>
<evidence type="ECO:0000256" key="5">
    <source>
        <dbReference type="ARBA" id="ARBA00023251"/>
    </source>
</evidence>
<feature type="transmembrane region" description="Helical" evidence="7">
    <location>
        <begin position="338"/>
        <end position="358"/>
    </location>
</feature>
<dbReference type="Proteomes" id="UP000236047">
    <property type="component" value="Unassembled WGS sequence"/>
</dbReference>
<feature type="transmembrane region" description="Helical" evidence="7">
    <location>
        <begin position="414"/>
        <end position="432"/>
    </location>
</feature>
<feature type="transmembrane region" description="Helical" evidence="7">
    <location>
        <begin position="61"/>
        <end position="81"/>
    </location>
</feature>
<feature type="transmembrane region" description="Helical" evidence="7">
    <location>
        <begin position="204"/>
        <end position="223"/>
    </location>
</feature>
<dbReference type="InterPro" id="IPR011701">
    <property type="entry name" value="MFS"/>
</dbReference>
<keyword evidence="2 7" id="KW-0812">Transmembrane</keyword>
<dbReference type="GO" id="GO:0046677">
    <property type="term" value="P:response to antibiotic"/>
    <property type="evidence" value="ECO:0007669"/>
    <property type="project" value="UniProtKB-KW"/>
</dbReference>
<feature type="transmembrane region" description="Helical" evidence="7">
    <location>
        <begin position="115"/>
        <end position="136"/>
    </location>
</feature>
<keyword evidence="3 7" id="KW-1133">Transmembrane helix</keyword>
<dbReference type="PROSITE" id="PS50850">
    <property type="entry name" value="MFS"/>
    <property type="match status" value="1"/>
</dbReference>
<feature type="compositionally biased region" description="Basic and acidic residues" evidence="6">
    <location>
        <begin position="522"/>
        <end position="536"/>
    </location>
</feature>
<dbReference type="GO" id="GO:0005886">
    <property type="term" value="C:plasma membrane"/>
    <property type="evidence" value="ECO:0007669"/>
    <property type="project" value="UniProtKB-SubCell"/>
</dbReference>
<feature type="region of interest" description="Disordered" evidence="6">
    <location>
        <begin position="512"/>
        <end position="552"/>
    </location>
</feature>
<evidence type="ECO:0000259" key="8">
    <source>
        <dbReference type="PROSITE" id="PS50850"/>
    </source>
</evidence>
<comment type="caution">
    <text evidence="9">The sequence shown here is derived from an EMBL/GenBank/DDBJ whole genome shotgun (WGS) entry which is preliminary data.</text>
</comment>
<evidence type="ECO:0000256" key="6">
    <source>
        <dbReference type="SAM" id="MobiDB-lite"/>
    </source>
</evidence>
<proteinExistence type="predicted"/>
<dbReference type="Pfam" id="PF07690">
    <property type="entry name" value="MFS_1"/>
    <property type="match status" value="1"/>
</dbReference>
<dbReference type="SUPFAM" id="SSF103473">
    <property type="entry name" value="MFS general substrate transporter"/>
    <property type="match status" value="1"/>
</dbReference>
<dbReference type="GO" id="GO:0022857">
    <property type="term" value="F:transmembrane transporter activity"/>
    <property type="evidence" value="ECO:0007669"/>
    <property type="project" value="InterPro"/>
</dbReference>
<evidence type="ECO:0000313" key="9">
    <source>
        <dbReference type="EMBL" id="PNE43281.1"/>
    </source>
</evidence>
<evidence type="ECO:0000256" key="3">
    <source>
        <dbReference type="ARBA" id="ARBA00022989"/>
    </source>
</evidence>
<dbReference type="InterPro" id="IPR020846">
    <property type="entry name" value="MFS_dom"/>
</dbReference>
<feature type="transmembrane region" description="Helical" evidence="7">
    <location>
        <begin position="484"/>
        <end position="503"/>
    </location>
</feature>
<dbReference type="EMBL" id="LJSN01000002">
    <property type="protein sequence ID" value="PNE43281.1"/>
    <property type="molecule type" value="Genomic_DNA"/>
</dbReference>
<feature type="transmembrane region" description="Helical" evidence="7">
    <location>
        <begin position="272"/>
        <end position="293"/>
    </location>
</feature>
<organism evidence="9 10">
    <name type="scientific">Streptomyces noursei</name>
    <name type="common">Streptomyces albulus</name>
    <dbReference type="NCBI Taxonomy" id="1971"/>
    <lineage>
        <taxon>Bacteria</taxon>
        <taxon>Bacillati</taxon>
        <taxon>Actinomycetota</taxon>
        <taxon>Actinomycetes</taxon>
        <taxon>Kitasatosporales</taxon>
        <taxon>Streptomycetaceae</taxon>
        <taxon>Streptomyces</taxon>
    </lineage>
</organism>
<evidence type="ECO:0000313" key="10">
    <source>
        <dbReference type="Proteomes" id="UP000236047"/>
    </source>
</evidence>
<evidence type="ECO:0000256" key="2">
    <source>
        <dbReference type="ARBA" id="ARBA00022692"/>
    </source>
</evidence>
<feature type="transmembrane region" description="Helical" evidence="7">
    <location>
        <begin position="172"/>
        <end position="192"/>
    </location>
</feature>
<dbReference type="PANTHER" id="PTHR42718">
    <property type="entry name" value="MAJOR FACILITATOR SUPERFAMILY MULTIDRUG TRANSPORTER MFSC"/>
    <property type="match status" value="1"/>
</dbReference>
<feature type="domain" description="Major facilitator superfamily (MFS) profile" evidence="8">
    <location>
        <begin position="18"/>
        <end position="511"/>
    </location>
</feature>
<feature type="transmembrane region" description="Helical" evidence="7">
    <location>
        <begin position="229"/>
        <end position="251"/>
    </location>
</feature>
<dbReference type="InterPro" id="IPR036259">
    <property type="entry name" value="MFS_trans_sf"/>
</dbReference>
<keyword evidence="5" id="KW-0046">Antibiotic resistance</keyword>
<evidence type="ECO:0000256" key="1">
    <source>
        <dbReference type="ARBA" id="ARBA00004651"/>
    </source>
</evidence>
<feature type="transmembrane region" description="Helical" evidence="7">
    <location>
        <begin position="86"/>
        <end position="109"/>
    </location>
</feature>